<dbReference type="EMBL" id="CP003050">
    <property type="protein sequence ID" value="AGB16825.1"/>
    <property type="molecule type" value="Genomic_DNA"/>
</dbReference>
<accession>L0IBA3</accession>
<dbReference type="KEGG" id="hru:Halru_2239"/>
<keyword evidence="1" id="KW-0472">Membrane</keyword>
<sequence length="288" mass="29773">MQLSRTLQAALLGGSFAGFAHALLVYGLFSLFEYQAVVPNAPMAAILLGSFCLGFVAIGCSLYTRLLTPGIGFGALVTVVSVVELTTPGPERIGELGGAIVVDGAFYVLWYAESWAVWLSLLLVGTIAEYAIRSRYELGSDGVRPLPTLSRSRSTGITLVGTVSVLVGIAVLTQLEASHNWDLTASILGGGFATMATAIALGAVLGRGLLAPVALYTVVVPTAMGTEVFTAPDSGMHVLAIGMLAAASIGIVVIETSIRTGVRRVRSARALTDGTIPSAADSPEHHAD</sequence>
<evidence type="ECO:0000256" key="1">
    <source>
        <dbReference type="SAM" id="Phobius"/>
    </source>
</evidence>
<evidence type="ECO:0000313" key="3">
    <source>
        <dbReference type="Proteomes" id="UP000010846"/>
    </source>
</evidence>
<proteinExistence type="predicted"/>
<organism evidence="2 3">
    <name type="scientific">Halovivax ruber (strain DSM 18193 / JCM 13892 / XH-70)</name>
    <dbReference type="NCBI Taxonomy" id="797302"/>
    <lineage>
        <taxon>Archaea</taxon>
        <taxon>Methanobacteriati</taxon>
        <taxon>Methanobacteriota</taxon>
        <taxon>Stenosarchaea group</taxon>
        <taxon>Halobacteria</taxon>
        <taxon>Halobacteriales</taxon>
        <taxon>Natrialbaceae</taxon>
        <taxon>Halovivax</taxon>
    </lineage>
</organism>
<reference evidence="2" key="1">
    <citation type="submission" date="2011-09" db="EMBL/GenBank/DDBJ databases">
        <title>Complete sequence of Halovivax ruber XH-70.</title>
        <authorList>
            <consortium name="US DOE Joint Genome Institute"/>
            <person name="Lucas S."/>
            <person name="Han J."/>
            <person name="Lapidus A."/>
            <person name="Cheng J.-F."/>
            <person name="Goodwin L."/>
            <person name="Pitluck S."/>
            <person name="Peters L."/>
            <person name="Mikhailova N."/>
            <person name="Davenport K."/>
            <person name="Detter J.C."/>
            <person name="Han C."/>
            <person name="Tapia R."/>
            <person name="Land M."/>
            <person name="Hauser L."/>
            <person name="Kyrpides N."/>
            <person name="Ivanova N."/>
            <person name="Pagani I."/>
            <person name="Sproer C."/>
            <person name="Anderson I."/>
            <person name="Woyke T."/>
        </authorList>
    </citation>
    <scope>NUCLEOTIDE SEQUENCE</scope>
    <source>
        <strain evidence="2">XH-70</strain>
    </source>
</reference>
<feature type="transmembrane region" description="Helical" evidence="1">
    <location>
        <begin position="213"/>
        <end position="231"/>
    </location>
</feature>
<dbReference type="eggNOG" id="arCOG11490">
    <property type="taxonomic scope" value="Archaea"/>
</dbReference>
<dbReference type="HOGENOM" id="CLU_1036684_0_0_2"/>
<feature type="transmembrane region" description="Helical" evidence="1">
    <location>
        <begin position="7"/>
        <end position="29"/>
    </location>
</feature>
<dbReference type="RefSeq" id="WP_015301436.1">
    <property type="nucleotide sequence ID" value="NC_019964.1"/>
</dbReference>
<feature type="transmembrane region" description="Helical" evidence="1">
    <location>
        <begin position="70"/>
        <end position="88"/>
    </location>
</feature>
<dbReference type="GeneID" id="14376747"/>
<feature type="transmembrane region" description="Helical" evidence="1">
    <location>
        <begin position="108"/>
        <end position="132"/>
    </location>
</feature>
<dbReference type="Proteomes" id="UP000010846">
    <property type="component" value="Chromosome"/>
</dbReference>
<name>L0IBA3_HALRX</name>
<feature type="transmembrane region" description="Helical" evidence="1">
    <location>
        <begin position="153"/>
        <end position="173"/>
    </location>
</feature>
<dbReference type="STRING" id="797302.Halru_2239"/>
<evidence type="ECO:0000313" key="2">
    <source>
        <dbReference type="EMBL" id="AGB16825.1"/>
    </source>
</evidence>
<dbReference type="AlphaFoldDB" id="L0IBA3"/>
<keyword evidence="1" id="KW-0812">Transmembrane</keyword>
<dbReference type="OrthoDB" id="376679at2157"/>
<gene>
    <name evidence="2" type="ordered locus">Halru_2239</name>
</gene>
<feature type="transmembrane region" description="Helical" evidence="1">
    <location>
        <begin position="41"/>
        <end position="63"/>
    </location>
</feature>
<feature type="transmembrane region" description="Helical" evidence="1">
    <location>
        <begin position="237"/>
        <end position="258"/>
    </location>
</feature>
<feature type="transmembrane region" description="Helical" evidence="1">
    <location>
        <begin position="185"/>
        <end position="206"/>
    </location>
</feature>
<keyword evidence="3" id="KW-1185">Reference proteome</keyword>
<protein>
    <submittedName>
        <fullName evidence="2">Uncharacterized protein</fullName>
    </submittedName>
</protein>
<keyword evidence="1" id="KW-1133">Transmembrane helix</keyword>